<evidence type="ECO:0000313" key="2">
    <source>
        <dbReference type="Proteomes" id="UP000680670"/>
    </source>
</evidence>
<dbReference type="EMBL" id="BORJ01000009">
    <property type="protein sequence ID" value="GIN97448.1"/>
    <property type="molecule type" value="Genomic_DNA"/>
</dbReference>
<protein>
    <submittedName>
        <fullName evidence="1">Uncharacterized protein</fullName>
    </submittedName>
</protein>
<accession>A0ABQ4KZJ8</accession>
<keyword evidence="2" id="KW-1185">Reference proteome</keyword>
<organism evidence="1 2">
    <name type="scientific">Siminovitchia terrae</name>
    <name type="common">Bacillus terrae</name>
    <dbReference type="NCBI Taxonomy" id="1914933"/>
    <lineage>
        <taxon>Bacteria</taxon>
        <taxon>Bacillati</taxon>
        <taxon>Bacillota</taxon>
        <taxon>Bacilli</taxon>
        <taxon>Bacillales</taxon>
        <taxon>Bacillaceae</taxon>
        <taxon>Siminovitchia</taxon>
    </lineage>
</organism>
<name>A0ABQ4KZJ8_SIMTE</name>
<gene>
    <name evidence="1" type="ORF">J6TS1_33180</name>
</gene>
<evidence type="ECO:0000313" key="1">
    <source>
        <dbReference type="EMBL" id="GIN97448.1"/>
    </source>
</evidence>
<sequence>MKAYWYSIQWGFKPWPNKVKASADAIDFIEWSSIKSVRKYAKAHLFYVFNIREEELIERSSSFHKHKSERVILPSAIETAEQWMEKSNIKKIYPHYLN</sequence>
<reference evidence="1 2" key="1">
    <citation type="submission" date="2021-03" db="EMBL/GenBank/DDBJ databases">
        <title>Antimicrobial resistance genes in bacteria isolated from Japanese honey, and their potential for conferring macrolide and lincosamide resistance in the American foulbrood pathogen Paenibacillus larvae.</title>
        <authorList>
            <person name="Okamoto M."/>
            <person name="Kumagai M."/>
            <person name="Kanamori H."/>
            <person name="Takamatsu D."/>
        </authorList>
    </citation>
    <scope>NUCLEOTIDE SEQUENCE [LARGE SCALE GENOMIC DNA]</scope>
    <source>
        <strain evidence="1 2">J6TS1</strain>
    </source>
</reference>
<proteinExistence type="predicted"/>
<comment type="caution">
    <text evidence="1">The sequence shown here is derived from an EMBL/GenBank/DDBJ whole genome shotgun (WGS) entry which is preliminary data.</text>
</comment>
<dbReference type="Proteomes" id="UP000680670">
    <property type="component" value="Unassembled WGS sequence"/>
</dbReference>
<dbReference type="RefSeq" id="WP_213020948.1">
    <property type="nucleotide sequence ID" value="NZ_BORJ01000009.1"/>
</dbReference>